<accession>A0A9P7YCT1</accession>
<feature type="non-terminal residue" evidence="1">
    <location>
        <position position="1"/>
    </location>
</feature>
<dbReference type="OrthoDB" id="3562630at2759"/>
<dbReference type="Gene3D" id="3.30.420.10">
    <property type="entry name" value="Ribonuclease H-like superfamily/Ribonuclease H"/>
    <property type="match status" value="1"/>
</dbReference>
<gene>
    <name evidence="1" type="ORF">BJ875DRAFT_444820</name>
</gene>
<name>A0A9P7YCT1_9HELO</name>
<dbReference type="Proteomes" id="UP000824998">
    <property type="component" value="Unassembled WGS sequence"/>
</dbReference>
<proteinExistence type="predicted"/>
<dbReference type="GO" id="GO:0003676">
    <property type="term" value="F:nucleic acid binding"/>
    <property type="evidence" value="ECO:0007669"/>
    <property type="project" value="InterPro"/>
</dbReference>
<sequence>IGPDPRGRKRALIRSDTAAIGNYLDDPSIPLDNRGKPWLDIAEDAGITLPTTIHFKPPGVRTVNPFTIRKQCKDDEEVINAKCEEEKELTPAQARNRTDWVNDEYPKRPTDDDWKDITFYDEFHFGLGPQVTKRVKRKRGGGRRYAKQNVHRKKVTAKDTKAKAREEEHLKLLNIGVAIGFNWRLVLPYTVPNSVGKMTTKKMD</sequence>
<dbReference type="InterPro" id="IPR036397">
    <property type="entry name" value="RNaseH_sf"/>
</dbReference>
<comment type="caution">
    <text evidence="1">The sequence shown here is derived from an EMBL/GenBank/DDBJ whole genome shotgun (WGS) entry which is preliminary data.</text>
</comment>
<protein>
    <submittedName>
        <fullName evidence="1">Uncharacterized protein</fullName>
    </submittedName>
</protein>
<evidence type="ECO:0000313" key="1">
    <source>
        <dbReference type="EMBL" id="KAG9230643.1"/>
    </source>
</evidence>
<evidence type="ECO:0000313" key="2">
    <source>
        <dbReference type="Proteomes" id="UP000824998"/>
    </source>
</evidence>
<keyword evidence="2" id="KW-1185">Reference proteome</keyword>
<organism evidence="1 2">
    <name type="scientific">Amylocarpus encephaloides</name>
    <dbReference type="NCBI Taxonomy" id="45428"/>
    <lineage>
        <taxon>Eukaryota</taxon>
        <taxon>Fungi</taxon>
        <taxon>Dikarya</taxon>
        <taxon>Ascomycota</taxon>
        <taxon>Pezizomycotina</taxon>
        <taxon>Leotiomycetes</taxon>
        <taxon>Helotiales</taxon>
        <taxon>Helotiales incertae sedis</taxon>
        <taxon>Amylocarpus</taxon>
    </lineage>
</organism>
<dbReference type="AlphaFoldDB" id="A0A9P7YCT1"/>
<reference evidence="1" key="1">
    <citation type="journal article" date="2021" name="IMA Fungus">
        <title>Genomic characterization of three marine fungi, including Emericellopsis atlantica sp. nov. with signatures of a generalist lifestyle and marine biomass degradation.</title>
        <authorList>
            <person name="Hagestad O.C."/>
            <person name="Hou L."/>
            <person name="Andersen J.H."/>
            <person name="Hansen E.H."/>
            <person name="Altermark B."/>
            <person name="Li C."/>
            <person name="Kuhnert E."/>
            <person name="Cox R.J."/>
            <person name="Crous P.W."/>
            <person name="Spatafora J.W."/>
            <person name="Lail K."/>
            <person name="Amirebrahimi M."/>
            <person name="Lipzen A."/>
            <person name="Pangilinan J."/>
            <person name="Andreopoulos W."/>
            <person name="Hayes R.D."/>
            <person name="Ng V."/>
            <person name="Grigoriev I.V."/>
            <person name="Jackson S.A."/>
            <person name="Sutton T.D.S."/>
            <person name="Dobson A.D.W."/>
            <person name="Rama T."/>
        </authorList>
    </citation>
    <scope>NUCLEOTIDE SEQUENCE</scope>
    <source>
        <strain evidence="1">TRa018bII</strain>
    </source>
</reference>
<dbReference type="EMBL" id="MU251655">
    <property type="protein sequence ID" value="KAG9230643.1"/>
    <property type="molecule type" value="Genomic_DNA"/>
</dbReference>